<evidence type="ECO:0000256" key="9">
    <source>
        <dbReference type="ARBA" id="ARBA00023136"/>
    </source>
</evidence>
<dbReference type="Proteomes" id="UP000460435">
    <property type="component" value="Unassembled WGS sequence"/>
</dbReference>
<dbReference type="RefSeq" id="WP_162449003.1">
    <property type="nucleotide sequence ID" value="NZ_WLZY01000001.1"/>
</dbReference>
<organism evidence="13 14">
    <name type="scientific">Phytoactinopolyspora mesophila</name>
    <dbReference type="NCBI Taxonomy" id="2650750"/>
    <lineage>
        <taxon>Bacteria</taxon>
        <taxon>Bacillati</taxon>
        <taxon>Actinomycetota</taxon>
        <taxon>Actinomycetes</taxon>
        <taxon>Jiangellales</taxon>
        <taxon>Jiangellaceae</taxon>
        <taxon>Phytoactinopolyspora</taxon>
    </lineage>
</organism>
<evidence type="ECO:0000256" key="11">
    <source>
        <dbReference type="SAM" id="Phobius"/>
    </source>
</evidence>
<dbReference type="AlphaFoldDB" id="A0A7K3M1W6"/>
<keyword evidence="3 11" id="KW-0812">Transmembrane</keyword>
<protein>
    <submittedName>
        <fullName evidence="13">M48 family metalloprotease</fullName>
    </submittedName>
</protein>
<keyword evidence="4" id="KW-0479">Metal-binding</keyword>
<accession>A0A7K3M1W6</accession>
<evidence type="ECO:0000256" key="6">
    <source>
        <dbReference type="ARBA" id="ARBA00022833"/>
    </source>
</evidence>
<evidence type="ECO:0000256" key="10">
    <source>
        <dbReference type="RuleBase" id="RU003983"/>
    </source>
</evidence>
<keyword evidence="2 10" id="KW-0645">Protease</keyword>
<feature type="domain" description="Peptidase M48" evidence="12">
    <location>
        <begin position="80"/>
        <end position="166"/>
    </location>
</feature>
<keyword evidence="9 11" id="KW-0472">Membrane</keyword>
<evidence type="ECO:0000313" key="13">
    <source>
        <dbReference type="EMBL" id="NDL56418.1"/>
    </source>
</evidence>
<keyword evidence="8 10" id="KW-0482">Metalloprotease</keyword>
<proteinExistence type="inferred from homology"/>
<gene>
    <name evidence="13" type="ORF">F7O44_04955</name>
</gene>
<dbReference type="GO" id="GO:0004222">
    <property type="term" value="F:metalloendopeptidase activity"/>
    <property type="evidence" value="ECO:0007669"/>
    <property type="project" value="InterPro"/>
</dbReference>
<keyword evidence="5 10" id="KW-0378">Hydrolase</keyword>
<keyword evidence="7 11" id="KW-1133">Transmembrane helix</keyword>
<dbReference type="Pfam" id="PF01435">
    <property type="entry name" value="Peptidase_M48"/>
    <property type="match status" value="2"/>
</dbReference>
<dbReference type="PANTHER" id="PTHR43221">
    <property type="entry name" value="PROTEASE HTPX"/>
    <property type="match status" value="1"/>
</dbReference>
<keyword evidence="14" id="KW-1185">Reference proteome</keyword>
<feature type="transmembrane region" description="Helical" evidence="11">
    <location>
        <begin position="20"/>
        <end position="38"/>
    </location>
</feature>
<dbReference type="PANTHER" id="PTHR43221:SF2">
    <property type="entry name" value="PROTEASE HTPX HOMOLOG"/>
    <property type="match status" value="1"/>
</dbReference>
<evidence type="ECO:0000256" key="4">
    <source>
        <dbReference type="ARBA" id="ARBA00022723"/>
    </source>
</evidence>
<name>A0A7K3M1W6_9ACTN</name>
<reference evidence="13 14" key="1">
    <citation type="submission" date="2019-11" db="EMBL/GenBank/DDBJ databases">
        <authorList>
            <person name="Li X.-J."/>
            <person name="Feng X.-M."/>
        </authorList>
    </citation>
    <scope>NUCLEOTIDE SEQUENCE [LARGE SCALE GENOMIC DNA]</scope>
    <source>
        <strain evidence="13 14">XMNu-373</strain>
    </source>
</reference>
<evidence type="ECO:0000256" key="1">
    <source>
        <dbReference type="ARBA" id="ARBA00022475"/>
    </source>
</evidence>
<feature type="domain" description="Peptidase M48" evidence="12">
    <location>
        <begin position="243"/>
        <end position="358"/>
    </location>
</feature>
<dbReference type="EMBL" id="WLZY01000001">
    <property type="protein sequence ID" value="NDL56418.1"/>
    <property type="molecule type" value="Genomic_DNA"/>
</dbReference>
<dbReference type="InterPro" id="IPR050083">
    <property type="entry name" value="HtpX_protease"/>
</dbReference>
<feature type="transmembrane region" description="Helical" evidence="11">
    <location>
        <begin position="222"/>
        <end position="244"/>
    </location>
</feature>
<comment type="similarity">
    <text evidence="10">Belongs to the peptidase M48 family.</text>
</comment>
<evidence type="ECO:0000256" key="3">
    <source>
        <dbReference type="ARBA" id="ARBA00022692"/>
    </source>
</evidence>
<comment type="cofactor">
    <cofactor evidence="10">
        <name>Zn(2+)</name>
        <dbReference type="ChEBI" id="CHEBI:29105"/>
    </cofactor>
    <text evidence="10">Binds 1 zinc ion per subunit.</text>
</comment>
<sequence length="365" mass="39757">MTHARFRPDRGLVLRVGETWVLLFVITAGYGALIGWALQSLIGLPWWVCLALPVVATVALYSQQDGGVLPRGLRTVDATPQDEPQLYATLERLCALADTPRPKVKIIEVSWVNALAVQLPGRPPTIAVTRGLLDTADPARLEAVLAHELAHVIHRDATVMTFATNASISVLTLPANLVDLIYAADRTLCWFARQCGFSWKPLEHGPGDTQLPARKIASGLRATLGCTVLPLLGILRVLLVMFIFAFGIGVIPAIILLSIPAVVMLTRLSRYREFAADRTAAMLTGQPMELASALTALDERGPTIPEKDLRALKAVSSMAIVPLPMDKNNQKGGKKVHIVERILASHPPVARRVERITDLSRDLTR</sequence>
<evidence type="ECO:0000313" key="14">
    <source>
        <dbReference type="Proteomes" id="UP000460435"/>
    </source>
</evidence>
<evidence type="ECO:0000259" key="12">
    <source>
        <dbReference type="Pfam" id="PF01435"/>
    </source>
</evidence>
<comment type="caution">
    <text evidence="13">The sequence shown here is derived from an EMBL/GenBank/DDBJ whole genome shotgun (WGS) entry which is preliminary data.</text>
</comment>
<evidence type="ECO:0000256" key="8">
    <source>
        <dbReference type="ARBA" id="ARBA00023049"/>
    </source>
</evidence>
<evidence type="ECO:0000256" key="2">
    <source>
        <dbReference type="ARBA" id="ARBA00022670"/>
    </source>
</evidence>
<evidence type="ECO:0000256" key="7">
    <source>
        <dbReference type="ARBA" id="ARBA00022989"/>
    </source>
</evidence>
<feature type="transmembrane region" description="Helical" evidence="11">
    <location>
        <begin position="44"/>
        <end position="61"/>
    </location>
</feature>
<feature type="transmembrane region" description="Helical" evidence="11">
    <location>
        <begin position="250"/>
        <end position="268"/>
    </location>
</feature>
<dbReference type="GO" id="GO:0046872">
    <property type="term" value="F:metal ion binding"/>
    <property type="evidence" value="ECO:0007669"/>
    <property type="project" value="UniProtKB-KW"/>
</dbReference>
<dbReference type="GO" id="GO:0006508">
    <property type="term" value="P:proteolysis"/>
    <property type="evidence" value="ECO:0007669"/>
    <property type="project" value="UniProtKB-KW"/>
</dbReference>
<keyword evidence="6 10" id="KW-0862">Zinc</keyword>
<keyword evidence="1" id="KW-1003">Cell membrane</keyword>
<evidence type="ECO:0000256" key="5">
    <source>
        <dbReference type="ARBA" id="ARBA00022801"/>
    </source>
</evidence>
<dbReference type="Gene3D" id="3.30.2010.10">
    <property type="entry name" value="Metalloproteases ('zincins'), catalytic domain"/>
    <property type="match status" value="1"/>
</dbReference>
<dbReference type="InterPro" id="IPR001915">
    <property type="entry name" value="Peptidase_M48"/>
</dbReference>